<feature type="active site" description="Proton acceptor" evidence="6">
    <location>
        <position position="222"/>
    </location>
</feature>
<comment type="caution">
    <text evidence="10">The sequence shown here is derived from an EMBL/GenBank/DDBJ whole genome shotgun (WGS) entry which is preliminary data.</text>
</comment>
<dbReference type="InterPro" id="IPR011284">
    <property type="entry name" value="3oxo_ACP_reduc"/>
</dbReference>
<dbReference type="Pfam" id="PF13561">
    <property type="entry name" value="adh_short_C2"/>
    <property type="match status" value="1"/>
</dbReference>
<dbReference type="GO" id="GO:0006633">
    <property type="term" value="P:fatty acid biosynthetic process"/>
    <property type="evidence" value="ECO:0007669"/>
    <property type="project" value="UniProtKB-UniPathway"/>
</dbReference>
<dbReference type="PRINTS" id="PR00081">
    <property type="entry name" value="GDHRDH"/>
</dbReference>
<dbReference type="CDD" id="cd05333">
    <property type="entry name" value="BKR_SDR_c"/>
    <property type="match status" value="1"/>
</dbReference>
<evidence type="ECO:0000256" key="6">
    <source>
        <dbReference type="PIRSR" id="PIRSR611284-1"/>
    </source>
</evidence>
<protein>
    <recommendedName>
        <fullName evidence="8">3-oxoacyl-[acyl-carrier-protein] reductase</fullName>
        <ecNumber evidence="8">1.1.1.100</ecNumber>
    </recommendedName>
</protein>
<sequence length="314" mass="33372">MGLNAGFTRCCAILQLVCLVGRTGPSHGFTGSSDGVKFGGPPRLVASKNYQLTTTNYQLEPYLRRMTKLLDGKVALITGASKGIGRAIAAHFAQLGANVAFTYLSSVEKGQQLEQELAAHGTKIKGFRSDASDYAQAEKLVEDVVAEFGKLDILVNNAGITMDGLLMRMSEQQWDQVLAVNLKSVFNLTKAATKPMMRAKAGSIINMTSVVGIKGNAGQANYAASKAGIIGFTKSVALELGSRNIRCNAIAPGFIETEMTGELDQKVVDEWRKAIPLKRGGTPEDVAKATAFLASDDSSYISGQVLQVDGGMLT</sequence>
<reference evidence="10 11" key="1">
    <citation type="submission" date="2017-11" db="EMBL/GenBank/DDBJ databases">
        <title>Genomic Encyclopedia of Archaeal and Bacterial Type Strains, Phase II (KMG-II): From Individual Species to Whole Genera.</title>
        <authorList>
            <person name="Goeker M."/>
        </authorList>
    </citation>
    <scope>NUCLEOTIDE SEQUENCE [LARGE SCALE GENOMIC DNA]</scope>
    <source>
        <strain evidence="10 11">DSM 11115</strain>
    </source>
</reference>
<dbReference type="PRINTS" id="PR00080">
    <property type="entry name" value="SDRFAMILY"/>
</dbReference>
<comment type="function">
    <text evidence="1 8">Catalyzes the NADPH-dependent reduction of beta-ketoacyl-ACP substrates to beta-hydroxyacyl-ACP products, the first reductive step in the elongation cycle of fatty acid biosynthesis.</text>
</comment>
<keyword evidence="4 8" id="KW-0560">Oxidoreductase</keyword>
<dbReference type="PANTHER" id="PTHR42879">
    <property type="entry name" value="3-OXOACYL-(ACYL-CARRIER-PROTEIN) REDUCTASE"/>
    <property type="match status" value="1"/>
</dbReference>
<dbReference type="InterPro" id="IPR057326">
    <property type="entry name" value="KR_dom"/>
</dbReference>
<dbReference type="NCBIfam" id="NF009466">
    <property type="entry name" value="PRK12826.1-2"/>
    <property type="match status" value="1"/>
</dbReference>
<dbReference type="NCBIfam" id="TIGR01830">
    <property type="entry name" value="3oxo_ACP_reduc"/>
    <property type="match status" value="1"/>
</dbReference>
<comment type="similarity">
    <text evidence="2 8">Belongs to the short-chain dehydrogenases/reductases (SDR) family.</text>
</comment>
<gene>
    <name evidence="10" type="ORF">CLV45_0660</name>
</gene>
<evidence type="ECO:0000313" key="11">
    <source>
        <dbReference type="Proteomes" id="UP000228535"/>
    </source>
</evidence>
<dbReference type="Gene3D" id="3.40.50.720">
    <property type="entry name" value="NAD(P)-binding Rossmann-like Domain"/>
    <property type="match status" value="1"/>
</dbReference>
<evidence type="ECO:0000259" key="9">
    <source>
        <dbReference type="SMART" id="SM00822"/>
    </source>
</evidence>
<dbReference type="InterPro" id="IPR036291">
    <property type="entry name" value="NAD(P)-bd_dom_sf"/>
</dbReference>
<keyword evidence="11" id="KW-1185">Reference proteome</keyword>
<dbReference type="EC" id="1.1.1.100" evidence="8"/>
<dbReference type="InterPro" id="IPR020904">
    <property type="entry name" value="Sc_DH/Rdtase_CS"/>
</dbReference>
<evidence type="ECO:0000256" key="7">
    <source>
        <dbReference type="PIRSR" id="PIRSR611284-2"/>
    </source>
</evidence>
<feature type="domain" description="Ketoreductase" evidence="9">
    <location>
        <begin position="73"/>
        <end position="258"/>
    </location>
</feature>
<accession>A0A2M9BMR4</accession>
<dbReference type="NCBIfam" id="NF005559">
    <property type="entry name" value="PRK07231.1"/>
    <property type="match status" value="1"/>
</dbReference>
<feature type="binding site" evidence="7">
    <location>
        <position position="255"/>
    </location>
    <ligand>
        <name>NADP(+)</name>
        <dbReference type="ChEBI" id="CHEBI:58349"/>
    </ligand>
</feature>
<dbReference type="UniPathway" id="UPA00094"/>
<dbReference type="AlphaFoldDB" id="A0A2M9BMR4"/>
<proteinExistence type="inferred from homology"/>
<dbReference type="SMART" id="SM00822">
    <property type="entry name" value="PKS_KR"/>
    <property type="match status" value="1"/>
</dbReference>
<evidence type="ECO:0000256" key="8">
    <source>
        <dbReference type="RuleBase" id="RU366074"/>
    </source>
</evidence>
<dbReference type="Proteomes" id="UP000228535">
    <property type="component" value="Unassembled WGS sequence"/>
</dbReference>
<dbReference type="PANTHER" id="PTHR42879:SF2">
    <property type="entry name" value="3-OXOACYL-[ACYL-CARRIER-PROTEIN] REDUCTASE FABG"/>
    <property type="match status" value="1"/>
</dbReference>
<feature type="binding site" evidence="7">
    <location>
        <position position="157"/>
    </location>
    <ligand>
        <name>NADP(+)</name>
        <dbReference type="ChEBI" id="CHEBI:58349"/>
    </ligand>
</feature>
<evidence type="ECO:0000313" key="10">
    <source>
        <dbReference type="EMBL" id="PJJ59244.1"/>
    </source>
</evidence>
<evidence type="ECO:0000256" key="5">
    <source>
        <dbReference type="ARBA" id="ARBA00048508"/>
    </source>
</evidence>
<dbReference type="GO" id="GO:0051287">
    <property type="term" value="F:NAD binding"/>
    <property type="evidence" value="ECO:0007669"/>
    <property type="project" value="UniProtKB-UniRule"/>
</dbReference>
<dbReference type="EMBL" id="PGFA01000001">
    <property type="protein sequence ID" value="PJJ59244.1"/>
    <property type="molecule type" value="Genomic_DNA"/>
</dbReference>
<comment type="catalytic activity">
    <reaction evidence="5 8">
        <text>a (3R)-hydroxyacyl-[ACP] + NADP(+) = a 3-oxoacyl-[ACP] + NADPH + H(+)</text>
        <dbReference type="Rhea" id="RHEA:17397"/>
        <dbReference type="Rhea" id="RHEA-COMP:9916"/>
        <dbReference type="Rhea" id="RHEA-COMP:9945"/>
        <dbReference type="ChEBI" id="CHEBI:15378"/>
        <dbReference type="ChEBI" id="CHEBI:57783"/>
        <dbReference type="ChEBI" id="CHEBI:58349"/>
        <dbReference type="ChEBI" id="CHEBI:78776"/>
        <dbReference type="ChEBI" id="CHEBI:78827"/>
        <dbReference type="EC" id="1.1.1.100"/>
    </reaction>
</comment>
<dbReference type="InterPro" id="IPR002347">
    <property type="entry name" value="SDR_fam"/>
</dbReference>
<name>A0A2M9BMR4_9BACT</name>
<evidence type="ECO:0000256" key="2">
    <source>
        <dbReference type="ARBA" id="ARBA00006484"/>
    </source>
</evidence>
<dbReference type="PROSITE" id="PS00061">
    <property type="entry name" value="ADH_SHORT"/>
    <property type="match status" value="1"/>
</dbReference>
<organism evidence="10 11">
    <name type="scientific">Hymenobacter chitinivorans DSM 11115</name>
    <dbReference type="NCBI Taxonomy" id="1121954"/>
    <lineage>
        <taxon>Bacteria</taxon>
        <taxon>Pseudomonadati</taxon>
        <taxon>Bacteroidota</taxon>
        <taxon>Cytophagia</taxon>
        <taxon>Cytophagales</taxon>
        <taxon>Hymenobacteraceae</taxon>
        <taxon>Hymenobacter</taxon>
    </lineage>
</organism>
<dbReference type="InterPro" id="IPR050259">
    <property type="entry name" value="SDR"/>
</dbReference>
<dbReference type="FunFam" id="3.40.50.720:FF:000115">
    <property type="entry name" value="3-oxoacyl-[acyl-carrier-protein] reductase FabG"/>
    <property type="match status" value="1"/>
</dbReference>
<evidence type="ECO:0000256" key="3">
    <source>
        <dbReference type="ARBA" id="ARBA00022857"/>
    </source>
</evidence>
<dbReference type="SUPFAM" id="SSF51735">
    <property type="entry name" value="NAD(P)-binding Rossmann-fold domains"/>
    <property type="match status" value="1"/>
</dbReference>
<comment type="pathway">
    <text evidence="8">Lipid metabolism; fatty acid biosynthesis.</text>
</comment>
<evidence type="ECO:0000256" key="4">
    <source>
        <dbReference type="ARBA" id="ARBA00023002"/>
    </source>
</evidence>
<keyword evidence="8" id="KW-0444">Lipid biosynthesis</keyword>
<keyword evidence="8" id="KW-0275">Fatty acid biosynthesis</keyword>
<feature type="binding site" evidence="7">
    <location>
        <begin position="222"/>
        <end position="226"/>
    </location>
    <ligand>
        <name>NADP(+)</name>
        <dbReference type="ChEBI" id="CHEBI:58349"/>
    </ligand>
</feature>
<keyword evidence="3 7" id="KW-0521">NADP</keyword>
<comment type="subunit">
    <text evidence="8">Homotetramer.</text>
</comment>
<keyword evidence="8" id="KW-0276">Fatty acid metabolism</keyword>
<keyword evidence="8" id="KW-0443">Lipid metabolism</keyword>
<evidence type="ECO:0000256" key="1">
    <source>
        <dbReference type="ARBA" id="ARBA00002607"/>
    </source>
</evidence>
<dbReference type="GO" id="GO:0004316">
    <property type="term" value="F:3-oxoacyl-[acyl-carrier-protein] reductase (NADPH) activity"/>
    <property type="evidence" value="ECO:0007669"/>
    <property type="project" value="UniProtKB-UniRule"/>
</dbReference>